<name>A0A1W2GI92_REIFA</name>
<reference evidence="1 2" key="1">
    <citation type="submission" date="2017-04" db="EMBL/GenBank/DDBJ databases">
        <authorList>
            <person name="Afonso C.L."/>
            <person name="Miller P.J."/>
            <person name="Scott M.A."/>
            <person name="Spackman E."/>
            <person name="Goraichik I."/>
            <person name="Dimitrov K.M."/>
            <person name="Suarez D.L."/>
            <person name="Swayne D.E."/>
        </authorList>
    </citation>
    <scope>NUCLEOTIDE SEQUENCE [LARGE SCALE GENOMIC DNA]</scope>
    <source>
        <strain evidence="1 2">DSM 26133</strain>
    </source>
</reference>
<organism evidence="1 2">
    <name type="scientific">Reichenbachiella faecimaris</name>
    <dbReference type="NCBI Taxonomy" id="692418"/>
    <lineage>
        <taxon>Bacteria</taxon>
        <taxon>Pseudomonadati</taxon>
        <taxon>Bacteroidota</taxon>
        <taxon>Cytophagia</taxon>
        <taxon>Cytophagales</taxon>
        <taxon>Reichenbachiellaceae</taxon>
        <taxon>Reichenbachiella</taxon>
    </lineage>
</organism>
<dbReference type="Proteomes" id="UP000192472">
    <property type="component" value="Unassembled WGS sequence"/>
</dbReference>
<dbReference type="OrthoDB" id="631303at2"/>
<accession>A0A1W2GI92</accession>
<dbReference type="InterPro" id="IPR043502">
    <property type="entry name" value="DNA/RNA_pol_sf"/>
</dbReference>
<proteinExistence type="predicted"/>
<evidence type="ECO:0000313" key="2">
    <source>
        <dbReference type="Proteomes" id="UP000192472"/>
    </source>
</evidence>
<protein>
    <recommendedName>
        <fullName evidence="3">DNA-directed RNA polymerase</fullName>
    </recommendedName>
</protein>
<keyword evidence="2" id="KW-1185">Reference proteome</keyword>
<dbReference type="EMBL" id="FWYF01000003">
    <property type="protein sequence ID" value="SMD36078.1"/>
    <property type="molecule type" value="Genomic_DNA"/>
</dbReference>
<dbReference type="SUPFAM" id="SSF56672">
    <property type="entry name" value="DNA/RNA polymerases"/>
    <property type="match status" value="1"/>
</dbReference>
<dbReference type="AlphaFoldDB" id="A0A1W2GI92"/>
<gene>
    <name evidence="1" type="ORF">SAMN04488029_2700</name>
</gene>
<dbReference type="RefSeq" id="WP_084373367.1">
    <property type="nucleotide sequence ID" value="NZ_FWYF01000003.1"/>
</dbReference>
<sequence length="444" mass="52166">MKFLLNKTGSVDIIIELKIIKMTKSNMIILPPYFTEDRIKELQQHINIQVERVLLFYSYLMYNYLALARYEKVDYHDYRITKFISVHSDKLGKIFGKANYRYVLRTLKCIGLLEIDESYHQGIITESVYLEGKTKHYKIPIKLLNSTYQRGWIKYELKDAKSINAKRCFIKFLRKSKADNIRLSETSKQVIIDSLKKVDTSLLPKNNFYDNFTGPGMDKFGNRVHSILTNLKKEFRPLIKFSDSDESLVEIDIKMSQLYFLANLSTDWIFKVLRPFDAAKFEMAIQDLKANEGYRLFQKDILLDKKDIYQRYADEFDIDRQEAKEMTYAILFSSPYGQKGEIFKSFERDYPGMIDELNKIKSIKINSSPSNKRHSNLTLFLQRIESNIVLDQVIEQVAQNGITDILTVHDSWLIKSSHEKEFKQIAESVFDKNFGNIPRLEVKN</sequence>
<evidence type="ECO:0000313" key="1">
    <source>
        <dbReference type="EMBL" id="SMD36078.1"/>
    </source>
</evidence>
<evidence type="ECO:0008006" key="3">
    <source>
        <dbReference type="Google" id="ProtNLM"/>
    </source>
</evidence>